<organism evidence="6 7">
    <name type="scientific">Methylopila jiangsuensis</name>
    <dbReference type="NCBI Taxonomy" id="586230"/>
    <lineage>
        <taxon>Bacteria</taxon>
        <taxon>Pseudomonadati</taxon>
        <taxon>Pseudomonadota</taxon>
        <taxon>Alphaproteobacteria</taxon>
        <taxon>Hyphomicrobiales</taxon>
        <taxon>Methylopilaceae</taxon>
        <taxon>Methylopila</taxon>
    </lineage>
</organism>
<comment type="similarity">
    <text evidence="1">Belongs to the LysR transcriptional regulatory family.</text>
</comment>
<evidence type="ECO:0000256" key="4">
    <source>
        <dbReference type="ARBA" id="ARBA00023163"/>
    </source>
</evidence>
<keyword evidence="4" id="KW-0804">Transcription</keyword>
<evidence type="ECO:0000313" key="7">
    <source>
        <dbReference type="Proteomes" id="UP001143364"/>
    </source>
</evidence>
<dbReference type="InterPro" id="IPR005119">
    <property type="entry name" value="LysR_subst-bd"/>
</dbReference>
<dbReference type="CDD" id="cd08432">
    <property type="entry name" value="PBP2_GcdR_TrpI_HvrB_AmpR_like"/>
    <property type="match status" value="1"/>
</dbReference>
<keyword evidence="2" id="KW-0805">Transcription regulation</keyword>
<evidence type="ECO:0000256" key="1">
    <source>
        <dbReference type="ARBA" id="ARBA00009437"/>
    </source>
</evidence>
<keyword evidence="7" id="KW-1185">Reference proteome</keyword>
<protein>
    <submittedName>
        <fullName evidence="6">LysR family transcriptional regulator</fullName>
    </submittedName>
</protein>
<dbReference type="SUPFAM" id="SSF46785">
    <property type="entry name" value="Winged helix' DNA-binding domain"/>
    <property type="match status" value="1"/>
</dbReference>
<dbReference type="PROSITE" id="PS50931">
    <property type="entry name" value="HTH_LYSR"/>
    <property type="match status" value="1"/>
</dbReference>
<dbReference type="Gene3D" id="1.10.10.10">
    <property type="entry name" value="Winged helix-like DNA-binding domain superfamily/Winged helix DNA-binding domain"/>
    <property type="match status" value="1"/>
</dbReference>
<reference evidence="6" key="1">
    <citation type="journal article" date="2014" name="Int. J. Syst. Evol. Microbiol.">
        <title>Complete genome sequence of Corynebacterium casei LMG S-19264T (=DSM 44701T), isolated from a smear-ripened cheese.</title>
        <authorList>
            <consortium name="US DOE Joint Genome Institute (JGI-PGF)"/>
            <person name="Walter F."/>
            <person name="Albersmeier A."/>
            <person name="Kalinowski J."/>
            <person name="Ruckert C."/>
        </authorList>
    </citation>
    <scope>NUCLEOTIDE SEQUENCE</scope>
    <source>
        <strain evidence="6">VKM B-2555</strain>
    </source>
</reference>
<evidence type="ECO:0000259" key="5">
    <source>
        <dbReference type="PROSITE" id="PS50931"/>
    </source>
</evidence>
<dbReference type="SUPFAM" id="SSF53850">
    <property type="entry name" value="Periplasmic binding protein-like II"/>
    <property type="match status" value="1"/>
</dbReference>
<dbReference type="Proteomes" id="UP001143364">
    <property type="component" value="Unassembled WGS sequence"/>
</dbReference>
<reference evidence="6" key="2">
    <citation type="submission" date="2023-01" db="EMBL/GenBank/DDBJ databases">
        <authorList>
            <person name="Sun Q."/>
            <person name="Evtushenko L."/>
        </authorList>
    </citation>
    <scope>NUCLEOTIDE SEQUENCE</scope>
    <source>
        <strain evidence="6">VKM B-2555</strain>
    </source>
</reference>
<dbReference type="InterPro" id="IPR058163">
    <property type="entry name" value="LysR-type_TF_proteobact-type"/>
</dbReference>
<dbReference type="InterPro" id="IPR036390">
    <property type="entry name" value="WH_DNA-bd_sf"/>
</dbReference>
<dbReference type="AlphaFoldDB" id="A0A9W6N467"/>
<dbReference type="PRINTS" id="PR00039">
    <property type="entry name" value="HTHLYSR"/>
</dbReference>
<dbReference type="GO" id="GO:0043565">
    <property type="term" value="F:sequence-specific DNA binding"/>
    <property type="evidence" value="ECO:0007669"/>
    <property type="project" value="TreeGrafter"/>
</dbReference>
<comment type="caution">
    <text evidence="6">The sequence shown here is derived from an EMBL/GenBank/DDBJ whole genome shotgun (WGS) entry which is preliminary data.</text>
</comment>
<dbReference type="PANTHER" id="PTHR30537">
    <property type="entry name" value="HTH-TYPE TRANSCRIPTIONAL REGULATOR"/>
    <property type="match status" value="1"/>
</dbReference>
<feature type="domain" description="HTH lysR-type" evidence="5">
    <location>
        <begin position="5"/>
        <end position="62"/>
    </location>
</feature>
<dbReference type="PANTHER" id="PTHR30537:SF26">
    <property type="entry name" value="GLYCINE CLEAVAGE SYSTEM TRANSCRIPTIONAL ACTIVATOR"/>
    <property type="match status" value="1"/>
</dbReference>
<dbReference type="Pfam" id="PF03466">
    <property type="entry name" value="LysR_substrate"/>
    <property type="match status" value="1"/>
</dbReference>
<evidence type="ECO:0000256" key="3">
    <source>
        <dbReference type="ARBA" id="ARBA00023125"/>
    </source>
</evidence>
<dbReference type="GO" id="GO:0003700">
    <property type="term" value="F:DNA-binding transcription factor activity"/>
    <property type="evidence" value="ECO:0007669"/>
    <property type="project" value="InterPro"/>
</dbReference>
<evidence type="ECO:0000256" key="2">
    <source>
        <dbReference type="ARBA" id="ARBA00023015"/>
    </source>
</evidence>
<keyword evidence="3" id="KW-0238">DNA-binding</keyword>
<evidence type="ECO:0000313" key="6">
    <source>
        <dbReference type="EMBL" id="GLK76812.1"/>
    </source>
</evidence>
<dbReference type="GO" id="GO:0006351">
    <property type="term" value="P:DNA-templated transcription"/>
    <property type="evidence" value="ECO:0007669"/>
    <property type="project" value="TreeGrafter"/>
</dbReference>
<gene>
    <name evidence="6" type="ORF">GCM10008171_20660</name>
</gene>
<dbReference type="Gene3D" id="3.40.190.10">
    <property type="entry name" value="Periplasmic binding protein-like II"/>
    <property type="match status" value="2"/>
</dbReference>
<proteinExistence type="inferred from homology"/>
<dbReference type="InterPro" id="IPR000847">
    <property type="entry name" value="LysR_HTH_N"/>
</dbReference>
<dbReference type="EMBL" id="BSFK01000010">
    <property type="protein sequence ID" value="GLK76812.1"/>
    <property type="molecule type" value="Genomic_DNA"/>
</dbReference>
<dbReference type="Pfam" id="PF00126">
    <property type="entry name" value="HTH_1"/>
    <property type="match status" value="1"/>
</dbReference>
<name>A0A9W6N467_9HYPH</name>
<dbReference type="FunFam" id="1.10.10.10:FF:000038">
    <property type="entry name" value="Glycine cleavage system transcriptional activator"/>
    <property type="match status" value="1"/>
</dbReference>
<dbReference type="RefSeq" id="WP_271204673.1">
    <property type="nucleotide sequence ID" value="NZ_BSFK01000010.1"/>
</dbReference>
<accession>A0A9W6N467</accession>
<dbReference type="InterPro" id="IPR036388">
    <property type="entry name" value="WH-like_DNA-bd_sf"/>
</dbReference>
<sequence length="303" mass="32019">MRRLPPLAALRAFEAAARRLSFKDAAEELGVTPTAVSHQIRRLEEGLGVALFVRGPRQVALTPKGEALLPPLRRAFDAMAEAAEEARRRPSRRVATLSATVAFTAKLLVPKAARFREINPDWDLRLHAADGVVDLAAGEADAAIRYGIGPRPGLVGSPLMTDLFAPLASPRLGLSSPADLAHAPLIHFDWRVGAKSTTPTWRAWGEAAGVSGGDWQAGVTFNDEASAIQAAVAGQGAALLSRVLVASELASGLLVQPFGPELAGFAYEFVCPEGAGDRPAVAALRRWIEAEVAPGRQPPSDLV</sequence>